<evidence type="ECO:0000313" key="11">
    <source>
        <dbReference type="Ensembl" id="ENSMLUP00000017977.1"/>
    </source>
</evidence>
<evidence type="ECO:0000256" key="3">
    <source>
        <dbReference type="ARBA" id="ARBA00022490"/>
    </source>
</evidence>
<comment type="subcellular location">
    <subcellularLocation>
        <location evidence="1">Cytoplasm</location>
        <location evidence="1">Cytoskeleton</location>
        <location evidence="1">Cilium basal body</location>
    </subcellularLocation>
</comment>
<dbReference type="EMBL" id="AAPE02000110">
    <property type="status" value="NOT_ANNOTATED_CDS"/>
    <property type="molecule type" value="Genomic_DNA"/>
</dbReference>
<keyword evidence="5" id="KW-0493">Microtubule</keyword>
<dbReference type="Proteomes" id="UP000001074">
    <property type="component" value="Unassembled WGS sequence"/>
</dbReference>
<proteinExistence type="inferred from homology"/>
<evidence type="ECO:0000256" key="8">
    <source>
        <dbReference type="ARBA" id="ARBA00023069"/>
    </source>
</evidence>
<dbReference type="GO" id="GO:0036064">
    <property type="term" value="C:ciliary basal body"/>
    <property type="evidence" value="ECO:0007669"/>
    <property type="project" value="TreeGrafter"/>
</dbReference>
<evidence type="ECO:0000256" key="9">
    <source>
        <dbReference type="ARBA" id="ARBA00023212"/>
    </source>
</evidence>
<evidence type="ECO:0000256" key="10">
    <source>
        <dbReference type="ARBA" id="ARBA00023273"/>
    </source>
</evidence>
<dbReference type="Ensembl" id="ENSMLUT00000027725.1">
    <property type="protein sequence ID" value="ENSMLUP00000017977.1"/>
    <property type="gene ID" value="ENSMLUG00000028224.1"/>
</dbReference>
<dbReference type="InterPro" id="IPR004344">
    <property type="entry name" value="TTL/TTLL_fam"/>
</dbReference>
<dbReference type="HOGENOM" id="CLU_010131_0_0_1"/>
<name>G1Q2P4_MYOLU</name>
<reference evidence="11 12" key="1">
    <citation type="journal article" date="2011" name="Nature">
        <title>A high-resolution map of human evolutionary constraint using 29 mammals.</title>
        <authorList>
            <person name="Lindblad-Toh K."/>
            <person name="Garber M."/>
            <person name="Zuk O."/>
            <person name="Lin M.F."/>
            <person name="Parker B.J."/>
            <person name="Washietl S."/>
            <person name="Kheradpour P."/>
            <person name="Ernst J."/>
            <person name="Jordan G."/>
            <person name="Mauceli E."/>
            <person name="Ward L.D."/>
            <person name="Lowe C.B."/>
            <person name="Holloway A.K."/>
            <person name="Clamp M."/>
            <person name="Gnerre S."/>
            <person name="Alfoldi J."/>
            <person name="Beal K."/>
            <person name="Chang J."/>
            <person name="Clawson H."/>
            <person name="Cuff J."/>
            <person name="Di Palma F."/>
            <person name="Fitzgerald S."/>
            <person name="Flicek P."/>
            <person name="Guttman M."/>
            <person name="Hubisz M.J."/>
            <person name="Jaffe D.B."/>
            <person name="Jungreis I."/>
            <person name="Kent W.J."/>
            <person name="Kostka D."/>
            <person name="Lara M."/>
            <person name="Martins A.L."/>
            <person name="Massingham T."/>
            <person name="Moltke I."/>
            <person name="Raney B.J."/>
            <person name="Rasmussen M.D."/>
            <person name="Robinson J."/>
            <person name="Stark A."/>
            <person name="Vilella A.J."/>
            <person name="Wen J."/>
            <person name="Xie X."/>
            <person name="Zody M.C."/>
            <person name="Baldwin J."/>
            <person name="Bloom T."/>
            <person name="Chin C.W."/>
            <person name="Heiman D."/>
            <person name="Nicol R."/>
            <person name="Nusbaum C."/>
            <person name="Young S."/>
            <person name="Wilkinson J."/>
            <person name="Worley K.C."/>
            <person name="Kovar C.L."/>
            <person name="Muzny D.M."/>
            <person name="Gibbs R.A."/>
            <person name="Cree A."/>
            <person name="Dihn H.H."/>
            <person name="Fowler G."/>
            <person name="Jhangiani S."/>
            <person name="Joshi V."/>
            <person name="Lee S."/>
            <person name="Lewis L.R."/>
            <person name="Nazareth L.V."/>
            <person name="Okwuonu G."/>
            <person name="Santibanez J."/>
            <person name="Warren W.C."/>
            <person name="Mardis E.R."/>
            <person name="Weinstock G.M."/>
            <person name="Wilson R.K."/>
            <person name="Delehaunty K."/>
            <person name="Dooling D."/>
            <person name="Fronik C."/>
            <person name="Fulton L."/>
            <person name="Fulton B."/>
            <person name="Graves T."/>
            <person name="Minx P."/>
            <person name="Sodergren E."/>
            <person name="Birney E."/>
            <person name="Margulies E.H."/>
            <person name="Herrero J."/>
            <person name="Green E.D."/>
            <person name="Haussler D."/>
            <person name="Siepel A."/>
            <person name="Goldman N."/>
            <person name="Pollard K.S."/>
            <person name="Pedersen J.S."/>
            <person name="Lander E.S."/>
            <person name="Kellis M."/>
        </authorList>
    </citation>
    <scope>NUCLEOTIDE SEQUENCE [LARGE SCALE GENOMIC DNA]</scope>
</reference>
<reference evidence="11" key="3">
    <citation type="submission" date="2025-09" db="UniProtKB">
        <authorList>
            <consortium name="Ensembl"/>
        </authorList>
    </citation>
    <scope>IDENTIFICATION</scope>
</reference>
<reference evidence="11" key="2">
    <citation type="submission" date="2025-08" db="UniProtKB">
        <authorList>
            <consortium name="Ensembl"/>
        </authorList>
    </citation>
    <scope>IDENTIFICATION</scope>
</reference>
<dbReference type="GO" id="GO:0000226">
    <property type="term" value="P:microtubule cytoskeleton organization"/>
    <property type="evidence" value="ECO:0007669"/>
    <property type="project" value="TreeGrafter"/>
</dbReference>
<evidence type="ECO:0000256" key="4">
    <source>
        <dbReference type="ARBA" id="ARBA00022598"/>
    </source>
</evidence>
<dbReference type="GO" id="GO:0015631">
    <property type="term" value="F:tubulin binding"/>
    <property type="evidence" value="ECO:0007669"/>
    <property type="project" value="TreeGrafter"/>
</dbReference>
<protein>
    <submittedName>
        <fullName evidence="11">Uncharacterized protein</fullName>
    </submittedName>
</protein>
<dbReference type="GO" id="GO:0005874">
    <property type="term" value="C:microtubule"/>
    <property type="evidence" value="ECO:0007669"/>
    <property type="project" value="UniProtKB-KW"/>
</dbReference>
<keyword evidence="7" id="KW-0067">ATP-binding</keyword>
<dbReference type="PANTHER" id="PTHR12241">
    <property type="entry name" value="TUBULIN POLYGLUTAMYLASE"/>
    <property type="match status" value="1"/>
</dbReference>
<evidence type="ECO:0000256" key="6">
    <source>
        <dbReference type="ARBA" id="ARBA00022741"/>
    </source>
</evidence>
<dbReference type="GO" id="GO:0070740">
    <property type="term" value="F:tubulin-glutamic acid ligase activity"/>
    <property type="evidence" value="ECO:0007669"/>
    <property type="project" value="TreeGrafter"/>
</dbReference>
<sequence>MAGTVKCVPDMEKSVLIILKKNAWNFHWRSMQTIRKVFKLWLSDNQTGNHFPNHHERTGKDLMGKDIKGCRKEQEKEGSPLAEKDENGECLSLDFVPSPTCCPRAATCWRRLRKSPSSTWIMKPRVKAQGKGAFLTNKLSQIKRRSQDSKTSLFVSPSTREAYVISLSLSHRLLTRSRKFDLHWNVLVSTHRPLRCHLYKRGFCCFCTITSTPSTSEWTACWSLHRHCHSETREGHNHIHEGLWTVSSLWLSARGKVTSTLCDKIHWVLTQSLRAALVMNNDKHCSECEGYDSVLDDRLKYVSRSLASSRARIISVPSRLRILTEKLRTINGPSPLPPPKEILGNYEILYGEELGQGDADGELRRCSGQWLRPKGDRWSDCGKTILTARK</sequence>
<dbReference type="PANTHER" id="PTHR12241:SF31">
    <property type="entry name" value="POLYGLUTAMYLASE COMPLEX SUBUNIT TTLL1"/>
    <property type="match status" value="1"/>
</dbReference>
<dbReference type="eggNOG" id="KOG2157">
    <property type="taxonomic scope" value="Eukaryota"/>
</dbReference>
<keyword evidence="3" id="KW-0963">Cytoplasm</keyword>
<dbReference type="PROSITE" id="PS51221">
    <property type="entry name" value="TTL"/>
    <property type="match status" value="1"/>
</dbReference>
<comment type="similarity">
    <text evidence="2">Belongs to the tubulin polyglutamylase family.</text>
</comment>
<dbReference type="Pfam" id="PF03133">
    <property type="entry name" value="TTL"/>
    <property type="match status" value="1"/>
</dbReference>
<dbReference type="GO" id="GO:0005524">
    <property type="term" value="F:ATP binding"/>
    <property type="evidence" value="ECO:0007669"/>
    <property type="project" value="UniProtKB-KW"/>
</dbReference>
<keyword evidence="12" id="KW-1185">Reference proteome</keyword>
<keyword evidence="6" id="KW-0547">Nucleotide-binding</keyword>
<accession>G1Q2P4</accession>
<dbReference type="AlphaFoldDB" id="G1Q2P4"/>
<dbReference type="GeneTree" id="ENSGT00940000156720"/>
<organism evidence="11 12">
    <name type="scientific">Myotis lucifugus</name>
    <name type="common">Little brown bat</name>
    <dbReference type="NCBI Taxonomy" id="59463"/>
    <lineage>
        <taxon>Eukaryota</taxon>
        <taxon>Metazoa</taxon>
        <taxon>Chordata</taxon>
        <taxon>Craniata</taxon>
        <taxon>Vertebrata</taxon>
        <taxon>Euteleostomi</taxon>
        <taxon>Mammalia</taxon>
        <taxon>Eutheria</taxon>
        <taxon>Laurasiatheria</taxon>
        <taxon>Chiroptera</taxon>
        <taxon>Yangochiroptera</taxon>
        <taxon>Vespertilionidae</taxon>
        <taxon>Myotis</taxon>
    </lineage>
</organism>
<keyword evidence="8" id="KW-0969">Cilium</keyword>
<dbReference type="STRING" id="59463.ENSMLUP00000017977"/>
<keyword evidence="9" id="KW-0206">Cytoskeleton</keyword>
<evidence type="ECO:0000256" key="5">
    <source>
        <dbReference type="ARBA" id="ARBA00022701"/>
    </source>
</evidence>
<evidence type="ECO:0000256" key="2">
    <source>
        <dbReference type="ARBA" id="ARBA00006118"/>
    </source>
</evidence>
<dbReference type="InParanoid" id="G1Q2P4"/>
<keyword evidence="10" id="KW-0966">Cell projection</keyword>
<evidence type="ECO:0000256" key="1">
    <source>
        <dbReference type="ARBA" id="ARBA00004120"/>
    </source>
</evidence>
<dbReference type="Gene3D" id="3.30.470.20">
    <property type="entry name" value="ATP-grasp fold, B domain"/>
    <property type="match status" value="1"/>
</dbReference>
<evidence type="ECO:0000313" key="12">
    <source>
        <dbReference type="Proteomes" id="UP000001074"/>
    </source>
</evidence>
<keyword evidence="4" id="KW-0436">Ligase</keyword>
<evidence type="ECO:0000256" key="7">
    <source>
        <dbReference type="ARBA" id="ARBA00022840"/>
    </source>
</evidence>